<dbReference type="CDD" id="cd12163">
    <property type="entry name" value="2-Hacid_dh_5"/>
    <property type="match status" value="1"/>
</dbReference>
<dbReference type="VEuPathDB" id="FungiDB:NEUTE1DRAFT_125000"/>
<organism evidence="4 5">
    <name type="scientific">Neurospora tetrasperma (strain FGSC 2508 / ATCC MYA-4615 / P0657)</name>
    <dbReference type="NCBI Taxonomy" id="510951"/>
    <lineage>
        <taxon>Eukaryota</taxon>
        <taxon>Fungi</taxon>
        <taxon>Dikarya</taxon>
        <taxon>Ascomycota</taxon>
        <taxon>Pezizomycotina</taxon>
        <taxon>Sordariomycetes</taxon>
        <taxon>Sordariomycetidae</taxon>
        <taxon>Sordariales</taxon>
        <taxon>Sordariaceae</taxon>
        <taxon>Neurospora</taxon>
    </lineage>
</organism>
<dbReference type="InterPro" id="IPR006140">
    <property type="entry name" value="D-isomer_DH_NAD-bd"/>
</dbReference>
<name>F8MW84_NEUT8</name>
<feature type="domain" description="D-isomer specific 2-hydroxyacid dehydrogenase NAD-binding" evidence="3">
    <location>
        <begin position="243"/>
        <end position="340"/>
    </location>
</feature>
<evidence type="ECO:0000259" key="3">
    <source>
        <dbReference type="Pfam" id="PF02826"/>
    </source>
</evidence>
<dbReference type="SUPFAM" id="SSF52283">
    <property type="entry name" value="Formate/glycerate dehydrogenase catalytic domain-like"/>
    <property type="match status" value="1"/>
</dbReference>
<dbReference type="KEGG" id="nte:NEUTE1DRAFT125000"/>
<keyword evidence="5" id="KW-1185">Reference proteome</keyword>
<proteinExistence type="predicted"/>
<accession>F8MW84</accession>
<dbReference type="FunFam" id="3.40.50.720:FF:000688">
    <property type="entry name" value="Dehydrogenase, putative (AFU_orthologue AFUA_8G05760)"/>
    <property type="match status" value="1"/>
</dbReference>
<evidence type="ECO:0000256" key="1">
    <source>
        <dbReference type="ARBA" id="ARBA00023002"/>
    </source>
</evidence>
<keyword evidence="1" id="KW-0560">Oxidoreductase</keyword>
<dbReference type="PROSITE" id="PS00065">
    <property type="entry name" value="D_2_HYDROXYACID_DH_1"/>
    <property type="match status" value="1"/>
</dbReference>
<dbReference type="PANTHER" id="PTHR43333:SF1">
    <property type="entry name" value="D-ISOMER SPECIFIC 2-HYDROXYACID DEHYDROGENASE NAD-BINDING DOMAIN-CONTAINING PROTEIN"/>
    <property type="match status" value="1"/>
</dbReference>
<dbReference type="Gene3D" id="3.40.50.720">
    <property type="entry name" value="NAD(P)-binding Rossmann-like Domain"/>
    <property type="match status" value="2"/>
</dbReference>
<evidence type="ECO:0000313" key="5">
    <source>
        <dbReference type="Proteomes" id="UP000008065"/>
    </source>
</evidence>
<protein>
    <recommendedName>
        <fullName evidence="3">D-isomer specific 2-hydroxyacid dehydrogenase NAD-binding domain-containing protein</fullName>
    </recommendedName>
</protein>
<dbReference type="GeneID" id="20824735"/>
<evidence type="ECO:0000313" key="4">
    <source>
        <dbReference type="EMBL" id="EGO54879.1"/>
    </source>
</evidence>
<evidence type="ECO:0000256" key="2">
    <source>
        <dbReference type="ARBA" id="ARBA00023027"/>
    </source>
</evidence>
<dbReference type="EMBL" id="GL891307">
    <property type="protein sequence ID" value="EGO54879.1"/>
    <property type="molecule type" value="Genomic_DNA"/>
</dbReference>
<reference evidence="5" key="1">
    <citation type="journal article" date="2011" name="Genetics">
        <title>Massive changes in genome architecture accompany the transition to self-fertility in the filamentous fungus Neurospora tetrasperma.</title>
        <authorList>
            <person name="Ellison C.E."/>
            <person name="Stajich J.E."/>
            <person name="Jacobson D.J."/>
            <person name="Natvig D.O."/>
            <person name="Lapidus A."/>
            <person name="Foster B."/>
            <person name="Aerts A."/>
            <person name="Riley R."/>
            <person name="Lindquist E.A."/>
            <person name="Grigoriev I.V."/>
            <person name="Taylor J.W."/>
        </authorList>
    </citation>
    <scope>NUCLEOTIDE SEQUENCE [LARGE SCALE GENOMIC DNA]</scope>
    <source>
        <strain evidence="5">FGSC 2508 / P0657</strain>
    </source>
</reference>
<dbReference type="Proteomes" id="UP000008065">
    <property type="component" value="Unassembled WGS sequence"/>
</dbReference>
<gene>
    <name evidence="4" type="ORF">NEUTE1DRAFT_125000</name>
</gene>
<dbReference type="GO" id="GO:0016491">
    <property type="term" value="F:oxidoreductase activity"/>
    <property type="evidence" value="ECO:0007669"/>
    <property type="project" value="UniProtKB-KW"/>
</dbReference>
<dbReference type="InterPro" id="IPR029752">
    <property type="entry name" value="D-isomer_DH_CS1"/>
</dbReference>
<dbReference type="InterPro" id="IPR036291">
    <property type="entry name" value="NAD(P)-bd_dom_sf"/>
</dbReference>
<dbReference type="GO" id="GO:0051287">
    <property type="term" value="F:NAD binding"/>
    <property type="evidence" value="ECO:0007669"/>
    <property type="project" value="InterPro"/>
</dbReference>
<feature type="domain" description="D-isomer specific 2-hydroxyacid dehydrogenase NAD-binding" evidence="3">
    <location>
        <begin position="141"/>
        <end position="211"/>
    </location>
</feature>
<dbReference type="SUPFAM" id="SSF51735">
    <property type="entry name" value="NAD(P)-binding Rossmann-fold domains"/>
    <property type="match status" value="1"/>
</dbReference>
<dbReference type="OrthoDB" id="298012at2759"/>
<dbReference type="PANTHER" id="PTHR43333">
    <property type="entry name" value="2-HACID_DH_C DOMAIN-CONTAINING PROTEIN"/>
    <property type="match status" value="1"/>
</dbReference>
<dbReference type="AlphaFoldDB" id="F8MW84"/>
<keyword evidence="2" id="KW-0520">NAD</keyword>
<dbReference type="Pfam" id="PF02826">
    <property type="entry name" value="2-Hacid_dh_C"/>
    <property type="match status" value="2"/>
</dbReference>
<sequence length="380" mass="42635">MGSTNTTAPTGGGAEGNNNNLDVFKNDILMLHVPLPPDQAWIDRLENKYPGFKVRWVHRSWQDYGKDDESTAAEEYEGVTMLCSFYPHKAELLPKLKWVQLTSAGADPWLQHPLYLNKEIVFCTANGCHPPQIAEWVIGTYLMLSHHFLPYHDAATQHGQSQVLRHLTTVDSPGMRMGILGYGAIGRQVARVAQALGMEIYAYTRRPKPTPESRKDDSYHVPGTGDPDGIIPSKWFSGSSREDIDHFLAQDLDILVVSLPLTASTKQIIGRKQFDILAKKKTFLSNIARGGHVDTEALVEALKEDKIRGAALDVTDPEPLPQGHELLKMPDKCFVTPHVSWQTPFYFERVKAILEENLERWRVNGGPRGLVNLMDRESGY</sequence>
<dbReference type="RefSeq" id="XP_009854779.1">
    <property type="nucleotide sequence ID" value="XM_009856477.1"/>
</dbReference>
<dbReference type="HOGENOM" id="CLU_019796_1_0_1"/>